<comment type="subcellular location">
    <subcellularLocation>
        <location evidence="1">Cell outer membrane</location>
        <topology evidence="1">Multi-pass membrane protein</topology>
    </subcellularLocation>
</comment>
<keyword evidence="6" id="KW-0472">Membrane</keyword>
<dbReference type="Pfam" id="PF03349">
    <property type="entry name" value="Toluene_X"/>
    <property type="match status" value="1"/>
</dbReference>
<comment type="caution">
    <text evidence="9">The sequence shown here is derived from an EMBL/GenBank/DDBJ whole genome shotgun (WGS) entry which is preliminary data.</text>
</comment>
<dbReference type="SUPFAM" id="SSF56935">
    <property type="entry name" value="Porins"/>
    <property type="match status" value="1"/>
</dbReference>
<comment type="similarity">
    <text evidence="2">Belongs to the OmpP1/FadL family.</text>
</comment>
<accession>A0A370DMF5</accession>
<dbReference type="GO" id="GO:0015483">
    <property type="term" value="F:long-chain fatty acid transporting porin activity"/>
    <property type="evidence" value="ECO:0007669"/>
    <property type="project" value="TreeGrafter"/>
</dbReference>
<evidence type="ECO:0000256" key="3">
    <source>
        <dbReference type="ARBA" id="ARBA00022452"/>
    </source>
</evidence>
<gene>
    <name evidence="9" type="ORF">DIZ80_01080</name>
</gene>
<reference evidence="9 10" key="1">
    <citation type="journal article" date="2018" name="ISME J.">
        <title>Endosymbiont genomes yield clues of tubeworm success.</title>
        <authorList>
            <person name="Li Y."/>
            <person name="Liles M.R."/>
            <person name="Halanych K.M."/>
        </authorList>
    </citation>
    <scope>NUCLEOTIDE SEQUENCE [LARGE SCALE GENOMIC DNA]</scope>
    <source>
        <strain evidence="9">A1464</strain>
    </source>
</reference>
<feature type="signal peptide" evidence="8">
    <location>
        <begin position="1"/>
        <end position="23"/>
    </location>
</feature>
<keyword evidence="7" id="KW-0998">Cell outer membrane</keyword>
<proteinExistence type="inferred from homology"/>
<organism evidence="9 10">
    <name type="scientific">endosymbiont of Galathealinum brachiosum</name>
    <dbReference type="NCBI Taxonomy" id="2200906"/>
    <lineage>
        <taxon>Bacteria</taxon>
        <taxon>Pseudomonadati</taxon>
        <taxon>Pseudomonadota</taxon>
        <taxon>Gammaproteobacteria</taxon>
        <taxon>sulfur-oxidizing symbionts</taxon>
    </lineage>
</organism>
<keyword evidence="5 8" id="KW-0732">Signal</keyword>
<dbReference type="Gene3D" id="2.40.160.60">
    <property type="entry name" value="Outer membrane protein transport protein (OMPP1/FadL/TodX)"/>
    <property type="match status" value="1"/>
</dbReference>
<evidence type="ECO:0000256" key="4">
    <source>
        <dbReference type="ARBA" id="ARBA00022692"/>
    </source>
</evidence>
<evidence type="ECO:0000256" key="6">
    <source>
        <dbReference type="ARBA" id="ARBA00023136"/>
    </source>
</evidence>
<evidence type="ECO:0000256" key="5">
    <source>
        <dbReference type="ARBA" id="ARBA00022729"/>
    </source>
</evidence>
<dbReference type="AlphaFoldDB" id="A0A370DMF5"/>
<dbReference type="Proteomes" id="UP000254266">
    <property type="component" value="Unassembled WGS sequence"/>
</dbReference>
<keyword evidence="4" id="KW-0812">Transmembrane</keyword>
<feature type="chain" id="PRO_5016761379" evidence="8">
    <location>
        <begin position="24"/>
        <end position="382"/>
    </location>
</feature>
<evidence type="ECO:0000313" key="10">
    <source>
        <dbReference type="Proteomes" id="UP000254266"/>
    </source>
</evidence>
<evidence type="ECO:0000256" key="8">
    <source>
        <dbReference type="SAM" id="SignalP"/>
    </source>
</evidence>
<evidence type="ECO:0000256" key="7">
    <source>
        <dbReference type="ARBA" id="ARBA00023237"/>
    </source>
</evidence>
<dbReference type="PANTHER" id="PTHR35093">
    <property type="entry name" value="OUTER MEMBRANE PROTEIN NMB0088-RELATED"/>
    <property type="match status" value="1"/>
</dbReference>
<dbReference type="PANTHER" id="PTHR35093:SF8">
    <property type="entry name" value="OUTER MEMBRANE PROTEIN NMB0088-RELATED"/>
    <property type="match status" value="1"/>
</dbReference>
<sequence>MNKNLTGVAVFTALVSSASAVYATNGDQMLGTTATQWGMAGAVVAAPQDSGTVLTNPAGLSLLNIEDVRFDMGFGFLNPPRKANGTDSDSNLYLIPSGAFALKIDDKLTFGMGMAGLSGMGVDFADIMPGAPGNQNVVTTKQFYKIAPGFSYQMNDNLALGAALNIDYQSLALDNSQMHLPQNQAYGFGLSLGLIYKLSDAMQLGASYVSKQSMGSFDWNATTGSYSMTMDAPETLSVGLAYQPGDGLLIEADIKYIGFSDVLDKVAFDTPAGPGIMNFGWDDQVVFALGVQKQINEKTTLRAGFNYGESPIGEEDVDNNIGSLAITEKHLSIGATHKLGKRVEGSISYLHAFNNEMTSSSGSGNVIELEQNIINFQVSYKM</sequence>
<dbReference type="InterPro" id="IPR005017">
    <property type="entry name" value="OMPP1/FadL/TodX"/>
</dbReference>
<evidence type="ECO:0000256" key="1">
    <source>
        <dbReference type="ARBA" id="ARBA00004571"/>
    </source>
</evidence>
<keyword evidence="10" id="KW-1185">Reference proteome</keyword>
<evidence type="ECO:0000313" key="9">
    <source>
        <dbReference type="EMBL" id="RDH86092.1"/>
    </source>
</evidence>
<dbReference type="EMBL" id="QFXC01000002">
    <property type="protein sequence ID" value="RDH86092.1"/>
    <property type="molecule type" value="Genomic_DNA"/>
</dbReference>
<dbReference type="GO" id="GO:0009279">
    <property type="term" value="C:cell outer membrane"/>
    <property type="evidence" value="ECO:0007669"/>
    <property type="project" value="UniProtKB-SubCell"/>
</dbReference>
<keyword evidence="3" id="KW-1134">Transmembrane beta strand</keyword>
<evidence type="ECO:0000256" key="2">
    <source>
        <dbReference type="ARBA" id="ARBA00008163"/>
    </source>
</evidence>
<protein>
    <submittedName>
        <fullName evidence="9">Long-chain fatty acid ABC transporter</fullName>
    </submittedName>
</protein>
<name>A0A370DMF5_9GAMM</name>